<dbReference type="PANTHER" id="PTHR31392">
    <property type="entry name" value="ALPHA-1,3-MANNOSYLTRANSFERASE MNN1-RELATED"/>
    <property type="match status" value="1"/>
</dbReference>
<dbReference type="GO" id="GO:0000033">
    <property type="term" value="F:alpha-1,3-mannosyltransferase activity"/>
    <property type="evidence" value="ECO:0007669"/>
    <property type="project" value="TreeGrafter"/>
</dbReference>
<dbReference type="OMA" id="FFWLGQL"/>
<evidence type="ECO:0008006" key="12">
    <source>
        <dbReference type="Google" id="ProtNLM"/>
    </source>
</evidence>
<dbReference type="GeneID" id="34526888"/>
<proteinExistence type="inferred from homology"/>
<comment type="similarity">
    <text evidence="2">Belongs to the MNN1/MNT family.</text>
</comment>
<name>J7S7T3_HUIN7</name>
<organism evidence="10 11">
    <name type="scientific">Huiozyma naganishii (strain ATCC MYA-139 / BCRC 22969 / CBS 8797 / KCTC 17520 / NBRC 10181 / NCYC 3082 / Yp74L-3)</name>
    <name type="common">Yeast</name>
    <name type="synonym">Kazachstania naganishii</name>
    <dbReference type="NCBI Taxonomy" id="1071383"/>
    <lineage>
        <taxon>Eukaryota</taxon>
        <taxon>Fungi</taxon>
        <taxon>Dikarya</taxon>
        <taxon>Ascomycota</taxon>
        <taxon>Saccharomycotina</taxon>
        <taxon>Saccharomycetes</taxon>
        <taxon>Saccharomycetales</taxon>
        <taxon>Saccharomycetaceae</taxon>
        <taxon>Huiozyma</taxon>
    </lineage>
</organism>
<dbReference type="Pfam" id="PF11051">
    <property type="entry name" value="Mannosyl_trans3"/>
    <property type="match status" value="1"/>
</dbReference>
<keyword evidence="8" id="KW-0472">Membrane</keyword>
<reference evidence="10 11" key="1">
    <citation type="journal article" date="2011" name="Proc. Natl. Acad. Sci. U.S.A.">
        <title>Evolutionary erosion of yeast sex chromosomes by mating-type switching accidents.</title>
        <authorList>
            <person name="Gordon J.L."/>
            <person name="Armisen D."/>
            <person name="Proux-Wera E."/>
            <person name="Oheigeartaigh S.S."/>
            <person name="Byrne K.P."/>
            <person name="Wolfe K.H."/>
        </authorList>
    </citation>
    <scope>NUCLEOTIDE SEQUENCE [LARGE SCALE GENOMIC DNA]</scope>
    <source>
        <strain evidence="11">ATCC MYA-139 / BCRC 22969 / CBS 8797 / CCRC 22969 / KCTC 17520 / NBRC 10181 / NCYC 3082</strain>
    </source>
</reference>
<evidence type="ECO:0000256" key="6">
    <source>
        <dbReference type="ARBA" id="ARBA00022968"/>
    </source>
</evidence>
<keyword evidence="5" id="KW-0812">Transmembrane</keyword>
<dbReference type="GO" id="GO:0016020">
    <property type="term" value="C:membrane"/>
    <property type="evidence" value="ECO:0007669"/>
    <property type="project" value="UniProtKB-SubCell"/>
</dbReference>
<dbReference type="RefSeq" id="XP_022465410.1">
    <property type="nucleotide sequence ID" value="XM_022608967.1"/>
</dbReference>
<evidence type="ECO:0000256" key="1">
    <source>
        <dbReference type="ARBA" id="ARBA00004606"/>
    </source>
</evidence>
<evidence type="ECO:0000313" key="11">
    <source>
        <dbReference type="Proteomes" id="UP000006310"/>
    </source>
</evidence>
<sequence>MMFGVPPNVIAYRWLRFKTRKLALLVLLICTIAVTLYSTNLVQQTQLLQEGALQWSNRTFFPASTEVSSKVAFVNDKDYKMKFPDNVDLEHFPLAKPISTFHLTKKMLRVLKTGAGRHYGTGFLKFFGHKAHNKGKKNTHLNHQMTHVWRGLSRRQQCAHLINGLYYNSLWTNEDIMRNYENEGLGRMVFQMMAERLRVYDYCFLQESEDLNVVFATEPLLSSEYTVEDFNVRMFPFLQFSDDKLMWPDVIDVSEGVVLPPPNIEDMSIRDFNANFWANWAQYSEGKGIVLTMRESDSGMFYKQLNTFKELGNKLPIQVVTTGKEATNKFVETLGKLAKKTEQKIYLVDVSKLLKPDFVQDKIINFLNKWIATIFNTFEEEVFIDVDAISYVPMQDYFQTENYKDTGILMFRDRTLLQENTFKRCTDLLIEAEPTKEEVRLIGSRQMFDSLWLKKNDDVPDKELMSTEAEVYRNFYERLKLHHVDSGLIAIHKKYKLTGVLMSFFFNLDARLSSCVYGDKELFWLGQLVAGERFAINQMEGGILGAVSEEVVTEDDGKSKKVNYNICSTQIAHIDENNKLLWSNGGLRTCKFLNSAGSDFQSNEEYFASRYGDAETLQRVYDSPLPIDGVIIPDAQRDPWIQIKECANYVYCAFARTDSSGKLIGDGYLATFEDADRREYNEISKIWNNAELES</sequence>
<gene>
    <name evidence="10" type="primary">KNAG0G01060</name>
    <name evidence="10" type="ordered locus">KNAG_0G01060</name>
</gene>
<dbReference type="InterPro" id="IPR029044">
    <property type="entry name" value="Nucleotide-diphossugar_trans"/>
</dbReference>
<comment type="subcellular location">
    <subcellularLocation>
        <location evidence="1">Membrane</location>
        <topology evidence="1">Single-pass type II membrane protein</topology>
    </subcellularLocation>
</comment>
<dbReference type="eggNOG" id="ENOG502RZ48">
    <property type="taxonomic scope" value="Eukaryota"/>
</dbReference>
<dbReference type="EMBL" id="HE978320">
    <property type="protein sequence ID" value="CCK71164.1"/>
    <property type="molecule type" value="Genomic_DNA"/>
</dbReference>
<keyword evidence="9" id="KW-0325">Glycoprotein</keyword>
<dbReference type="InterPro" id="IPR022751">
    <property type="entry name" value="Alpha_mannosyltransferase"/>
</dbReference>
<keyword evidence="6" id="KW-0735">Signal-anchor</keyword>
<dbReference type="OrthoDB" id="430354at2759"/>
<dbReference type="PANTHER" id="PTHR31392:SF1">
    <property type="entry name" value="ALPHA-1,3-MANNOSYLTRANSFERASE MNN1-RELATED"/>
    <property type="match status" value="1"/>
</dbReference>
<dbReference type="GO" id="GO:0005794">
    <property type="term" value="C:Golgi apparatus"/>
    <property type="evidence" value="ECO:0007669"/>
    <property type="project" value="TreeGrafter"/>
</dbReference>
<keyword evidence="3" id="KW-0328">Glycosyltransferase</keyword>
<dbReference type="SUPFAM" id="SSF53448">
    <property type="entry name" value="Nucleotide-diphospho-sugar transferases"/>
    <property type="match status" value="1"/>
</dbReference>
<keyword evidence="4" id="KW-0808">Transferase</keyword>
<reference evidence="11" key="2">
    <citation type="submission" date="2012-08" db="EMBL/GenBank/DDBJ databases">
        <title>Genome sequence of Kazachstania naganishii.</title>
        <authorList>
            <person name="Gordon J.L."/>
            <person name="Armisen D."/>
            <person name="Proux-Wera E."/>
            <person name="OhEigeartaigh S.S."/>
            <person name="Byrne K.P."/>
            <person name="Wolfe K.H."/>
        </authorList>
    </citation>
    <scope>NUCLEOTIDE SEQUENCE [LARGE SCALE GENOMIC DNA]</scope>
    <source>
        <strain evidence="11">ATCC MYA-139 / BCRC 22969 / CBS 8797 / CCRC 22969 / KCTC 17520 / NBRC 10181 / NCYC 3082</strain>
    </source>
</reference>
<dbReference type="HOGENOM" id="CLU_015387_1_0_1"/>
<dbReference type="Proteomes" id="UP000006310">
    <property type="component" value="Chromosome 7"/>
</dbReference>
<dbReference type="AlphaFoldDB" id="J7S7T3"/>
<dbReference type="KEGG" id="kng:KNAG_0G01060"/>
<keyword evidence="11" id="KW-1185">Reference proteome</keyword>
<evidence type="ECO:0000256" key="4">
    <source>
        <dbReference type="ARBA" id="ARBA00022679"/>
    </source>
</evidence>
<evidence type="ECO:0000256" key="9">
    <source>
        <dbReference type="ARBA" id="ARBA00023180"/>
    </source>
</evidence>
<evidence type="ECO:0000256" key="8">
    <source>
        <dbReference type="ARBA" id="ARBA00023136"/>
    </source>
</evidence>
<accession>J7S7T3</accession>
<evidence type="ECO:0000256" key="5">
    <source>
        <dbReference type="ARBA" id="ARBA00022692"/>
    </source>
</evidence>
<evidence type="ECO:0000256" key="2">
    <source>
        <dbReference type="ARBA" id="ARBA00009105"/>
    </source>
</evidence>
<evidence type="ECO:0000313" key="10">
    <source>
        <dbReference type="EMBL" id="CCK71164.1"/>
    </source>
</evidence>
<evidence type="ECO:0000256" key="7">
    <source>
        <dbReference type="ARBA" id="ARBA00022989"/>
    </source>
</evidence>
<protein>
    <recommendedName>
        <fullName evidence="12">Alpha-1,3-mannosyltransferase</fullName>
    </recommendedName>
</protein>
<keyword evidence="7" id="KW-1133">Transmembrane helix</keyword>
<evidence type="ECO:0000256" key="3">
    <source>
        <dbReference type="ARBA" id="ARBA00022676"/>
    </source>
</evidence>
<dbReference type="GO" id="GO:0006493">
    <property type="term" value="P:protein O-linked glycosylation"/>
    <property type="evidence" value="ECO:0007669"/>
    <property type="project" value="TreeGrafter"/>
</dbReference>